<dbReference type="STRING" id="1561998.A0A1I7UQT3"/>
<keyword evidence="1" id="KW-0175">Coiled coil</keyword>
<dbReference type="AlphaFoldDB" id="A0A1I7UQT3"/>
<feature type="coiled-coil region" evidence="1">
    <location>
        <begin position="35"/>
        <end position="84"/>
    </location>
</feature>
<dbReference type="eggNOG" id="KOG4563">
    <property type="taxonomic scope" value="Eukaryota"/>
</dbReference>
<evidence type="ECO:0000313" key="3">
    <source>
        <dbReference type="WBParaSite" id="Csp11.Scaffold630.g18419.t1"/>
    </source>
</evidence>
<reference evidence="3" key="1">
    <citation type="submission" date="2016-11" db="UniProtKB">
        <authorList>
            <consortium name="WormBaseParasite"/>
        </authorList>
    </citation>
    <scope>IDENTIFICATION</scope>
</reference>
<proteinExistence type="predicted"/>
<sequence>MVVIPKETVVRYVTRGQKGLDSLFQEASTHLSESKDILLAKVDELKKKVTSASDEEKEEIQSEIEELEEVISDLEALVADASANDNLNAS</sequence>
<dbReference type="Proteomes" id="UP000095282">
    <property type="component" value="Unplaced"/>
</dbReference>
<keyword evidence="2" id="KW-1185">Reference proteome</keyword>
<name>A0A1I7UQT3_9PELO</name>
<evidence type="ECO:0000313" key="2">
    <source>
        <dbReference type="Proteomes" id="UP000095282"/>
    </source>
</evidence>
<dbReference type="SUPFAM" id="SSF161270">
    <property type="entry name" value="PspA lactotransferrin-binding region"/>
    <property type="match status" value="1"/>
</dbReference>
<accession>A0A1I7UQT3</accession>
<evidence type="ECO:0000256" key="1">
    <source>
        <dbReference type="SAM" id="Coils"/>
    </source>
</evidence>
<dbReference type="WBParaSite" id="Csp11.Scaffold630.g18419.t1">
    <property type="protein sequence ID" value="Csp11.Scaffold630.g18419.t1"/>
    <property type="gene ID" value="Csp11.Scaffold630.g18419"/>
</dbReference>
<organism evidence="2 3">
    <name type="scientific">Caenorhabditis tropicalis</name>
    <dbReference type="NCBI Taxonomy" id="1561998"/>
    <lineage>
        <taxon>Eukaryota</taxon>
        <taxon>Metazoa</taxon>
        <taxon>Ecdysozoa</taxon>
        <taxon>Nematoda</taxon>
        <taxon>Chromadorea</taxon>
        <taxon>Rhabditida</taxon>
        <taxon>Rhabditina</taxon>
        <taxon>Rhabditomorpha</taxon>
        <taxon>Rhabditoidea</taxon>
        <taxon>Rhabditidae</taxon>
        <taxon>Peloderinae</taxon>
        <taxon>Caenorhabditis</taxon>
    </lineage>
</organism>
<protein>
    <submittedName>
        <fullName evidence="3">Tubulin-specific chaperone A</fullName>
    </submittedName>
</protein>